<dbReference type="OrthoDB" id="2744543at2759"/>
<organism evidence="3 4">
    <name type="scientific">Phanerochaete sordida</name>
    <dbReference type="NCBI Taxonomy" id="48140"/>
    <lineage>
        <taxon>Eukaryota</taxon>
        <taxon>Fungi</taxon>
        <taxon>Dikarya</taxon>
        <taxon>Basidiomycota</taxon>
        <taxon>Agaricomycotina</taxon>
        <taxon>Agaricomycetes</taxon>
        <taxon>Polyporales</taxon>
        <taxon>Phanerochaetaceae</taxon>
        <taxon>Phanerochaete</taxon>
    </lineage>
</organism>
<dbReference type="PANTHER" id="PTHR42791">
    <property type="entry name" value="GNAT FAMILY ACETYLTRANSFERASE"/>
    <property type="match status" value="1"/>
</dbReference>
<feature type="domain" description="N-acetyltransferase" evidence="2">
    <location>
        <begin position="149"/>
        <end position="205"/>
    </location>
</feature>
<protein>
    <recommendedName>
        <fullName evidence="2">N-acetyltransferase domain-containing protein</fullName>
    </recommendedName>
</protein>
<proteinExistence type="predicted"/>
<dbReference type="EMBL" id="BPQB01000001">
    <property type="protein sequence ID" value="GJE84058.1"/>
    <property type="molecule type" value="Genomic_DNA"/>
</dbReference>
<accession>A0A9P3L7J5</accession>
<keyword evidence="4" id="KW-1185">Reference proteome</keyword>
<feature type="region of interest" description="Disordered" evidence="1">
    <location>
        <begin position="1"/>
        <end position="21"/>
    </location>
</feature>
<dbReference type="Proteomes" id="UP000703269">
    <property type="component" value="Unassembled WGS sequence"/>
</dbReference>
<sequence>MSSSTATAQAKEQASPRPLGYSDVPTAVATYEAAFKEDPFHHWLRDTPDYNGSMLPVYGRRAESYMLWHYFVTRGLAWTVDDGAAIVCYGPAKSTLSLADKALISVFGGALGLKTRLTLTAQQRQRGEELRAKHKAAFKEALGDREEEVIGLQVLATHPEKQGHGYGSALVRTITGIADAQGRATALTSSNPANTGFYNSLGFVEAAQIVLGDEDPTWQEPPLILLVMIREPATH</sequence>
<evidence type="ECO:0000313" key="4">
    <source>
        <dbReference type="Proteomes" id="UP000703269"/>
    </source>
</evidence>
<evidence type="ECO:0000256" key="1">
    <source>
        <dbReference type="SAM" id="MobiDB-lite"/>
    </source>
</evidence>
<dbReference type="InterPro" id="IPR016181">
    <property type="entry name" value="Acyl_CoA_acyltransferase"/>
</dbReference>
<dbReference type="CDD" id="cd04301">
    <property type="entry name" value="NAT_SF"/>
    <property type="match status" value="1"/>
</dbReference>
<dbReference type="Pfam" id="PF13508">
    <property type="entry name" value="Acetyltransf_7"/>
    <property type="match status" value="1"/>
</dbReference>
<name>A0A9P3L7J5_9APHY</name>
<dbReference type="AlphaFoldDB" id="A0A9P3L7J5"/>
<comment type="caution">
    <text evidence="3">The sequence shown here is derived from an EMBL/GenBank/DDBJ whole genome shotgun (WGS) entry which is preliminary data.</text>
</comment>
<gene>
    <name evidence="3" type="ORF">PsYK624_001330</name>
</gene>
<dbReference type="GO" id="GO:0016747">
    <property type="term" value="F:acyltransferase activity, transferring groups other than amino-acyl groups"/>
    <property type="evidence" value="ECO:0007669"/>
    <property type="project" value="InterPro"/>
</dbReference>
<feature type="compositionally biased region" description="Polar residues" evidence="1">
    <location>
        <begin position="1"/>
        <end position="12"/>
    </location>
</feature>
<dbReference type="InterPro" id="IPR052523">
    <property type="entry name" value="Trichothecene_AcTrans"/>
</dbReference>
<evidence type="ECO:0000313" key="3">
    <source>
        <dbReference type="EMBL" id="GJE84058.1"/>
    </source>
</evidence>
<reference evidence="3 4" key="1">
    <citation type="submission" date="2021-08" db="EMBL/GenBank/DDBJ databases">
        <title>Draft Genome Sequence of Phanerochaete sordida strain YK-624.</title>
        <authorList>
            <person name="Mori T."/>
            <person name="Dohra H."/>
            <person name="Suzuki T."/>
            <person name="Kawagishi H."/>
            <person name="Hirai H."/>
        </authorList>
    </citation>
    <scope>NUCLEOTIDE SEQUENCE [LARGE SCALE GENOMIC DNA]</scope>
    <source>
        <strain evidence="3 4">YK-624</strain>
    </source>
</reference>
<evidence type="ECO:0000259" key="2">
    <source>
        <dbReference type="Pfam" id="PF13508"/>
    </source>
</evidence>
<dbReference type="PANTHER" id="PTHR42791:SF1">
    <property type="entry name" value="N-ACETYLTRANSFERASE DOMAIN-CONTAINING PROTEIN"/>
    <property type="match status" value="1"/>
</dbReference>
<dbReference type="Gene3D" id="3.40.630.30">
    <property type="match status" value="1"/>
</dbReference>
<dbReference type="InterPro" id="IPR000182">
    <property type="entry name" value="GNAT_dom"/>
</dbReference>
<dbReference type="SUPFAM" id="SSF55729">
    <property type="entry name" value="Acyl-CoA N-acyltransferases (Nat)"/>
    <property type="match status" value="1"/>
</dbReference>